<evidence type="ECO:0000256" key="3">
    <source>
        <dbReference type="ARBA" id="ARBA00022801"/>
    </source>
</evidence>
<gene>
    <name evidence="10" type="ORF">A8708_02210</name>
</gene>
<dbReference type="InterPro" id="IPR008979">
    <property type="entry name" value="Galactose-bd-like_sf"/>
</dbReference>
<dbReference type="GO" id="GO:0004553">
    <property type="term" value="F:hydrolase activity, hydrolyzing O-glycosyl compounds"/>
    <property type="evidence" value="ECO:0007669"/>
    <property type="project" value="InterPro"/>
</dbReference>
<protein>
    <submittedName>
        <fullName evidence="10">Oxidoreductase</fullName>
    </submittedName>
</protein>
<feature type="signal peptide" evidence="7">
    <location>
        <begin position="1"/>
        <end position="28"/>
    </location>
</feature>
<evidence type="ECO:0000256" key="4">
    <source>
        <dbReference type="ARBA" id="ARBA00023295"/>
    </source>
</evidence>
<evidence type="ECO:0000256" key="5">
    <source>
        <dbReference type="SAM" id="Coils"/>
    </source>
</evidence>
<name>A0A198A7C9_9BACL</name>
<dbReference type="SUPFAM" id="SSF49785">
    <property type="entry name" value="Galactose-binding domain-like"/>
    <property type="match status" value="1"/>
</dbReference>
<dbReference type="SUPFAM" id="SSF49373">
    <property type="entry name" value="Invasin/intimin cell-adhesion fragments"/>
    <property type="match status" value="2"/>
</dbReference>
<dbReference type="InterPro" id="IPR003343">
    <property type="entry name" value="Big_2"/>
</dbReference>
<feature type="compositionally biased region" description="Polar residues" evidence="6">
    <location>
        <begin position="1286"/>
        <end position="1296"/>
    </location>
</feature>
<dbReference type="InterPro" id="IPR023296">
    <property type="entry name" value="Glyco_hydro_beta-prop_sf"/>
</dbReference>
<dbReference type="InterPro" id="IPR005084">
    <property type="entry name" value="CBM6"/>
</dbReference>
<dbReference type="PANTHER" id="PTHR43817:SF1">
    <property type="entry name" value="HYDROLASE, FAMILY 43, PUTATIVE (AFU_ORTHOLOGUE AFUA_3G01660)-RELATED"/>
    <property type="match status" value="1"/>
</dbReference>
<dbReference type="Pfam" id="PF02368">
    <property type="entry name" value="Big_2"/>
    <property type="match status" value="1"/>
</dbReference>
<dbReference type="EMBL" id="LYPB01000073">
    <property type="protein sequence ID" value="OAS17057.1"/>
    <property type="molecule type" value="Genomic_DNA"/>
</dbReference>
<evidence type="ECO:0000313" key="10">
    <source>
        <dbReference type="EMBL" id="OAS17057.1"/>
    </source>
</evidence>
<dbReference type="InterPro" id="IPR001119">
    <property type="entry name" value="SLH_dom"/>
</dbReference>
<dbReference type="GO" id="GO:0005975">
    <property type="term" value="P:carbohydrate metabolic process"/>
    <property type="evidence" value="ECO:0007669"/>
    <property type="project" value="InterPro"/>
</dbReference>
<proteinExistence type="inferred from homology"/>
<dbReference type="RefSeq" id="WP_068666331.1">
    <property type="nucleotide sequence ID" value="NZ_LYPB01000073.1"/>
</dbReference>
<keyword evidence="11" id="KW-1185">Reference proteome</keyword>
<feature type="domain" description="SLH" evidence="9">
    <location>
        <begin position="1375"/>
        <end position="1438"/>
    </location>
</feature>
<dbReference type="Gene3D" id="2.60.40.1080">
    <property type="match status" value="3"/>
</dbReference>
<feature type="region of interest" description="Disordered" evidence="6">
    <location>
        <begin position="1201"/>
        <end position="1242"/>
    </location>
</feature>
<evidence type="ECO:0000313" key="11">
    <source>
        <dbReference type="Proteomes" id="UP000078454"/>
    </source>
</evidence>
<dbReference type="Gene3D" id="2.60.120.260">
    <property type="entry name" value="Galactose-binding domain-like"/>
    <property type="match status" value="1"/>
</dbReference>
<evidence type="ECO:0000256" key="7">
    <source>
        <dbReference type="SAM" id="SignalP"/>
    </source>
</evidence>
<reference evidence="10 11" key="1">
    <citation type="submission" date="2016-05" db="EMBL/GenBank/DDBJ databases">
        <title>Paenibacillus sp. 1ZS3-15 nov., isolated from the rhizosphere soil.</title>
        <authorList>
            <person name="Zhang X.X."/>
            <person name="Zhang J."/>
        </authorList>
    </citation>
    <scope>NUCLEOTIDE SEQUENCE [LARGE SCALE GENOMIC DNA]</scope>
    <source>
        <strain evidence="10 11">1ZS3-15</strain>
    </source>
</reference>
<evidence type="ECO:0000256" key="2">
    <source>
        <dbReference type="ARBA" id="ARBA00022729"/>
    </source>
</evidence>
<evidence type="ECO:0000256" key="1">
    <source>
        <dbReference type="ARBA" id="ARBA00009865"/>
    </source>
</evidence>
<dbReference type="Pfam" id="PF04616">
    <property type="entry name" value="Glyco_hydro_43"/>
    <property type="match status" value="1"/>
</dbReference>
<feature type="domain" description="CBM6" evidence="8">
    <location>
        <begin position="366"/>
        <end position="494"/>
    </location>
</feature>
<dbReference type="STRING" id="1850517.A8708_02210"/>
<keyword evidence="4" id="KW-0326">Glycosidase</keyword>
<sequence length="1541" mass="165329">MVKKQFRHLLICLAVLLMLPQWSGLAAAAEPKIANTDSAFAQEGKNVSDFYNVIMQTGADPWVYKHTDGYYYNVFANSSGIVIRRAKTITGIEAGERGLAWTPVKGTMYSSNVWAPEMHYLKDTDGKSKWYIYFAADNGTNANHRMYVLENESENPLTGTWEFKGKITDSTDRWAIDGTVLTVNEKHYFIWSGWEETDGSFQNLYIAEMSDPRTISSERVLLSTSEYDWESSPARINEGPEVTIKGDTINLVYSANGSWTDSYCLGLITAKIGDDLMNPDSWVKKDTPIFSGANGVYGPGHHSIVTSPDGTEDWIIYHAARWSGAGWTRKVQAQKFTWKADNTPNLGEPADPNIPIALPSGEPVRKRYEAENALLVKAPGGETSPAVRLESTASGGKKIANIKNANDYAQFTVNVPETGFYMLSVRNANGSPNAADASHILSINGSSGVNLNIVYSGLNRWGLSSAKVYLREGNNVLRFSKGNNLAEIDSMDIFKLDATEMLFDAPGYTLGLSETRSLPLYTVTGTTYTAVDTGAIFSSSDTKVAVIDGGVRVKAVSAGSATITATTNGRTATTTVSVAAEPKAVQSVAISGLDSILTSGQSSGSLQVMAGYNNYEVHNVTAAAQFTSSDPEVARINSDSVTQSVYAIKPGTALLTAEYNGKKAALNLTVIAASDVVQVATVVKVPSGATPKLPSIVDVVYNNQSKKAEVANWEREGLDFSSLGTVQVPVTLRLDGRDVPSTIAVNVIPGWGLDEIVIQLRNKLANFSYPLGDGLGNYSQSKFDSLVTEVKKAEEMAVNADLSKEQFDEELNKLAQEEAALLNSLNSIQDGVIYNAYRDFSGDTVGKYPYGITTEDLTNGATATVQEEAGNKFLRLTTSATSGKANLFLPYAGEVKAEGDQRIVIEYRARLNTSFQYANGAMMRNDSGTGNYSMVTAFDTGKIIVQNGPSTKVKVKDFQYNTWYKIKMVANGDAKTYTVYIDDVEVATDYNFRHTGGDKLTGQRFGVDGYANASIDFDDFKAMVTGGQKAAPGGVKHTNESAVGANDGSITGVTSSMEWSSDNGSTWSSVEADTIANLSPGTYWVRYSETVTHKASPHVVLTIMVYTQPVQVTGVSLSQTIAQLYTNHGDSYVQLTANVEPIDAANKTVSWSSSNPTVATVDGQGLVTVHAAGIAVIKVTTEDEGLTASCVVTVGVYDNDSGGSGGGESPIDGSNPIAPTVPTTGVTNADGSMTTSITDQTTGTVTETTVWLNGDREVITKERNGTITEVVTKQNGSKRETVNMPDGSSRSVTTDKQGVKVETDTTSLGVVTASVHLPEGVTQARVTIPFKNASASTVAFAIRENGTKEVIGTVITEAGLSFTAKGNMTVKLVDNKVVFRDVLNSHWAAEAIAFTASRGWLLGMEQGVFAPDASLSRAMLFTVLARLHGVETEGGENWYSKAKDWATTSGISDGNTPEASITREQLITVLYRYAGQPADKNTVKSFADSEEVSTWANDAIDWAVSAAILNGKLGNLVEPAAVVSRAELSAMLARFISWRNN</sequence>
<comment type="similarity">
    <text evidence="1">Belongs to the glycosyl hydrolase 43 family.</text>
</comment>
<dbReference type="SUPFAM" id="SSF75005">
    <property type="entry name" value="Arabinanase/levansucrase/invertase"/>
    <property type="match status" value="1"/>
</dbReference>
<comment type="caution">
    <text evidence="10">The sequence shown here is derived from an EMBL/GenBank/DDBJ whole genome shotgun (WGS) entry which is preliminary data.</text>
</comment>
<feature type="domain" description="SLH" evidence="9">
    <location>
        <begin position="1483"/>
        <end position="1541"/>
    </location>
</feature>
<dbReference type="PANTHER" id="PTHR43817">
    <property type="entry name" value="GLYCOSYL HYDROLASE"/>
    <property type="match status" value="1"/>
</dbReference>
<organism evidence="10 11">
    <name type="scientific">Paenibacillus oryzisoli</name>
    <dbReference type="NCBI Taxonomy" id="1850517"/>
    <lineage>
        <taxon>Bacteria</taxon>
        <taxon>Bacillati</taxon>
        <taxon>Bacillota</taxon>
        <taxon>Bacilli</taxon>
        <taxon>Bacillales</taxon>
        <taxon>Paenibacillaceae</taxon>
        <taxon>Paenibacillus</taxon>
    </lineage>
</organism>
<evidence type="ECO:0000256" key="6">
    <source>
        <dbReference type="SAM" id="MobiDB-lite"/>
    </source>
</evidence>
<dbReference type="Proteomes" id="UP000078454">
    <property type="component" value="Unassembled WGS sequence"/>
</dbReference>
<dbReference type="CDD" id="cd18820">
    <property type="entry name" value="GH43_LbAraf43-like"/>
    <property type="match status" value="1"/>
</dbReference>
<keyword evidence="2 7" id="KW-0732">Signal</keyword>
<evidence type="ECO:0000259" key="8">
    <source>
        <dbReference type="PROSITE" id="PS51175"/>
    </source>
</evidence>
<dbReference type="Gene3D" id="2.115.10.20">
    <property type="entry name" value="Glycosyl hydrolase domain, family 43"/>
    <property type="match status" value="1"/>
</dbReference>
<keyword evidence="3" id="KW-0378">Hydrolase</keyword>
<dbReference type="InterPro" id="IPR008964">
    <property type="entry name" value="Invasin/intimin_cell_adhesion"/>
</dbReference>
<feature type="region of interest" description="Disordered" evidence="6">
    <location>
        <begin position="1278"/>
        <end position="1297"/>
    </location>
</feature>
<feature type="coiled-coil region" evidence="5">
    <location>
        <begin position="797"/>
        <end position="824"/>
    </location>
</feature>
<feature type="chain" id="PRO_5008277863" evidence="7">
    <location>
        <begin position="29"/>
        <end position="1541"/>
    </location>
</feature>
<keyword evidence="5" id="KW-0175">Coiled coil</keyword>
<accession>A0A198A7C9</accession>
<dbReference type="PROSITE" id="PS51175">
    <property type="entry name" value="CBM6"/>
    <property type="match status" value="1"/>
</dbReference>
<feature type="compositionally biased region" description="Polar residues" evidence="6">
    <location>
        <begin position="1221"/>
        <end position="1237"/>
    </location>
</feature>
<dbReference type="OrthoDB" id="177947at2"/>
<dbReference type="GO" id="GO:0030246">
    <property type="term" value="F:carbohydrate binding"/>
    <property type="evidence" value="ECO:0007669"/>
    <property type="project" value="InterPro"/>
</dbReference>
<dbReference type="PROSITE" id="PS51272">
    <property type="entry name" value="SLH"/>
    <property type="match status" value="2"/>
</dbReference>
<evidence type="ECO:0000259" key="9">
    <source>
        <dbReference type="PROSITE" id="PS51272"/>
    </source>
</evidence>
<dbReference type="SMART" id="SM00635">
    <property type="entry name" value="BID_2"/>
    <property type="match status" value="3"/>
</dbReference>
<dbReference type="InterPro" id="IPR006710">
    <property type="entry name" value="Glyco_hydro_43"/>
</dbReference>
<dbReference type="Pfam" id="PF00395">
    <property type="entry name" value="SLH"/>
    <property type="match status" value="2"/>
</dbReference>